<proteinExistence type="predicted"/>
<keyword evidence="2" id="KW-1185">Reference proteome</keyword>
<protein>
    <recommendedName>
        <fullName evidence="3">Serine-threonine/tyrosine-protein kinase catalytic domain-containing protein</fullName>
    </recommendedName>
</protein>
<evidence type="ECO:0008006" key="3">
    <source>
        <dbReference type="Google" id="ProtNLM"/>
    </source>
</evidence>
<dbReference type="SUPFAM" id="SSF56112">
    <property type="entry name" value="Protein kinase-like (PK-like)"/>
    <property type="match status" value="1"/>
</dbReference>
<evidence type="ECO:0000313" key="1">
    <source>
        <dbReference type="EMBL" id="CAK9868209.1"/>
    </source>
</evidence>
<organism evidence="1 2">
    <name type="scientific">Sphagnum jensenii</name>
    <dbReference type="NCBI Taxonomy" id="128206"/>
    <lineage>
        <taxon>Eukaryota</taxon>
        <taxon>Viridiplantae</taxon>
        <taxon>Streptophyta</taxon>
        <taxon>Embryophyta</taxon>
        <taxon>Bryophyta</taxon>
        <taxon>Sphagnophytina</taxon>
        <taxon>Sphagnopsida</taxon>
        <taxon>Sphagnales</taxon>
        <taxon>Sphagnaceae</taxon>
        <taxon>Sphagnum</taxon>
    </lineage>
</organism>
<dbReference type="EMBL" id="OZ023719">
    <property type="protein sequence ID" value="CAK9868209.1"/>
    <property type="molecule type" value="Genomic_DNA"/>
</dbReference>
<gene>
    <name evidence="1" type="ORF">CSSPJE1EN2_LOCUS11204</name>
</gene>
<sequence>MDNICAFVAVIVDWQSCTRSVSQCTWFGMACAEKSFDHFFGEKQKRDFENEVGVMVRLNHPHVVRLICCHQDSCRNPSFGLATNAKGLQGCGPRGSPGVTSETPGSVGECRNPCIWLTTKVRGL</sequence>
<dbReference type="Gene3D" id="3.30.200.20">
    <property type="entry name" value="Phosphorylase Kinase, domain 1"/>
    <property type="match status" value="1"/>
</dbReference>
<name>A0ABP1B016_9BRYO</name>
<dbReference type="InterPro" id="IPR011009">
    <property type="entry name" value="Kinase-like_dom_sf"/>
</dbReference>
<dbReference type="Proteomes" id="UP001497522">
    <property type="component" value="Chromosome 18"/>
</dbReference>
<accession>A0ABP1B016</accession>
<evidence type="ECO:0000313" key="2">
    <source>
        <dbReference type="Proteomes" id="UP001497522"/>
    </source>
</evidence>
<reference evidence="1" key="1">
    <citation type="submission" date="2024-03" db="EMBL/GenBank/DDBJ databases">
        <authorList>
            <consortium name="ELIXIR-Norway"/>
            <consortium name="Elixir Norway"/>
        </authorList>
    </citation>
    <scope>NUCLEOTIDE SEQUENCE</scope>
</reference>